<dbReference type="EMBL" id="FNSA01000003">
    <property type="protein sequence ID" value="SEC44261.1"/>
    <property type="molecule type" value="Genomic_DNA"/>
</dbReference>
<name>A0A1H4SKA3_TSUTY</name>
<organism evidence="1 2">
    <name type="scientific">Tsukamurella tyrosinosolvens</name>
    <dbReference type="NCBI Taxonomy" id="57704"/>
    <lineage>
        <taxon>Bacteria</taxon>
        <taxon>Bacillati</taxon>
        <taxon>Actinomycetota</taxon>
        <taxon>Actinomycetes</taxon>
        <taxon>Mycobacteriales</taxon>
        <taxon>Tsukamurellaceae</taxon>
        <taxon>Tsukamurella</taxon>
    </lineage>
</organism>
<reference evidence="2" key="1">
    <citation type="submission" date="2016-10" db="EMBL/GenBank/DDBJ databases">
        <authorList>
            <person name="Varghese N."/>
            <person name="Submissions S."/>
        </authorList>
    </citation>
    <scope>NUCLEOTIDE SEQUENCE [LARGE SCALE GENOMIC DNA]</scope>
    <source>
        <strain evidence="2">DSM 44234</strain>
    </source>
</reference>
<proteinExistence type="predicted"/>
<gene>
    <name evidence="1" type="ORF">SAMN04489793_2304</name>
</gene>
<dbReference type="Proteomes" id="UP000182241">
    <property type="component" value="Unassembled WGS sequence"/>
</dbReference>
<sequence>MRSAEAASSSSAARVTPTALSESAVGVTRVTTETGKTTCNVYVDRVECQSGAFGKNYRAPSGEPANGFVYRGGRVNWTYGNMAVTWPATVIHYGNTYSAFGWTIEASSRMTVFGREGHGVIVDVTKTSTF</sequence>
<protein>
    <submittedName>
        <fullName evidence="1">Uncharacterized protein</fullName>
    </submittedName>
</protein>
<evidence type="ECO:0000313" key="2">
    <source>
        <dbReference type="Proteomes" id="UP000182241"/>
    </source>
</evidence>
<dbReference type="AlphaFoldDB" id="A0A1H4SKA3"/>
<accession>A0A1H4SKA3</accession>
<evidence type="ECO:0000313" key="1">
    <source>
        <dbReference type="EMBL" id="SEC44261.1"/>
    </source>
</evidence>
<keyword evidence="2" id="KW-1185">Reference proteome</keyword>